<dbReference type="RefSeq" id="XP_009553113.1">
    <property type="nucleotide sequence ID" value="XM_009554818.1"/>
</dbReference>
<dbReference type="KEGG" id="hir:HETIRDRAFT_430926"/>
<dbReference type="PANTHER" id="PTHR30344">
    <property type="entry name" value="6-PHOSPHOGLUCONOLACTONASE-RELATED"/>
    <property type="match status" value="1"/>
</dbReference>
<protein>
    <submittedName>
        <fullName evidence="2">Uncharacterized protein</fullName>
    </submittedName>
</protein>
<comment type="similarity">
    <text evidence="1">Belongs to the cycloisomerase 2 family.</text>
</comment>
<dbReference type="Proteomes" id="UP000030671">
    <property type="component" value="Unassembled WGS sequence"/>
</dbReference>
<dbReference type="InterPro" id="IPR015943">
    <property type="entry name" value="WD40/YVTN_repeat-like_dom_sf"/>
</dbReference>
<dbReference type="SUPFAM" id="SSF75011">
    <property type="entry name" value="3-carboxy-cis,cis-mucoante lactonizing enzyme"/>
    <property type="match status" value="1"/>
</dbReference>
<accession>W4JNZ6</accession>
<dbReference type="EMBL" id="KI925467">
    <property type="protein sequence ID" value="ETW74611.1"/>
    <property type="molecule type" value="Genomic_DNA"/>
</dbReference>
<name>W4JNZ6_HETIT</name>
<dbReference type="AlphaFoldDB" id="W4JNZ6"/>
<dbReference type="eggNOG" id="ENOG502S3WY">
    <property type="taxonomic scope" value="Eukaryota"/>
</dbReference>
<organism evidence="2 3">
    <name type="scientific">Heterobasidion irregulare (strain TC 32-1)</name>
    <dbReference type="NCBI Taxonomy" id="747525"/>
    <lineage>
        <taxon>Eukaryota</taxon>
        <taxon>Fungi</taxon>
        <taxon>Dikarya</taxon>
        <taxon>Basidiomycota</taxon>
        <taxon>Agaricomycotina</taxon>
        <taxon>Agaricomycetes</taxon>
        <taxon>Russulales</taxon>
        <taxon>Bondarzewiaceae</taxon>
        <taxon>Heterobasidion</taxon>
        <taxon>Heterobasidion annosum species complex</taxon>
    </lineage>
</organism>
<dbReference type="HOGENOM" id="CLU_038716_1_0_1"/>
<dbReference type="GO" id="GO:0017057">
    <property type="term" value="F:6-phosphogluconolactonase activity"/>
    <property type="evidence" value="ECO:0007669"/>
    <property type="project" value="TreeGrafter"/>
</dbReference>
<reference evidence="2 3" key="1">
    <citation type="journal article" date="2012" name="New Phytol.">
        <title>Insight into trade-off between wood decay and parasitism from the genome of a fungal forest pathogen.</title>
        <authorList>
            <person name="Olson A."/>
            <person name="Aerts A."/>
            <person name="Asiegbu F."/>
            <person name="Belbahri L."/>
            <person name="Bouzid O."/>
            <person name="Broberg A."/>
            <person name="Canback B."/>
            <person name="Coutinho P.M."/>
            <person name="Cullen D."/>
            <person name="Dalman K."/>
            <person name="Deflorio G."/>
            <person name="van Diepen L.T."/>
            <person name="Dunand C."/>
            <person name="Duplessis S."/>
            <person name="Durling M."/>
            <person name="Gonthier P."/>
            <person name="Grimwood J."/>
            <person name="Fossdal C.G."/>
            <person name="Hansson D."/>
            <person name="Henrissat B."/>
            <person name="Hietala A."/>
            <person name="Himmelstrand K."/>
            <person name="Hoffmeister D."/>
            <person name="Hogberg N."/>
            <person name="James T.Y."/>
            <person name="Karlsson M."/>
            <person name="Kohler A."/>
            <person name="Kues U."/>
            <person name="Lee Y.H."/>
            <person name="Lin Y.C."/>
            <person name="Lind M."/>
            <person name="Lindquist E."/>
            <person name="Lombard V."/>
            <person name="Lucas S."/>
            <person name="Lunden K."/>
            <person name="Morin E."/>
            <person name="Murat C."/>
            <person name="Park J."/>
            <person name="Raffaello T."/>
            <person name="Rouze P."/>
            <person name="Salamov A."/>
            <person name="Schmutz J."/>
            <person name="Solheim H."/>
            <person name="Stahlberg J."/>
            <person name="Velez H."/>
            <person name="de Vries R.P."/>
            <person name="Wiebenga A."/>
            <person name="Woodward S."/>
            <person name="Yakovlev I."/>
            <person name="Garbelotto M."/>
            <person name="Martin F."/>
            <person name="Grigoriev I.V."/>
            <person name="Stenlid J."/>
        </authorList>
    </citation>
    <scope>NUCLEOTIDE SEQUENCE [LARGE SCALE GENOMIC DNA]</scope>
    <source>
        <strain evidence="2 3">TC 32-1</strain>
    </source>
</reference>
<dbReference type="InterPro" id="IPR019405">
    <property type="entry name" value="Lactonase_7-beta_prop"/>
</dbReference>
<dbReference type="OrthoDB" id="9972196at2759"/>
<proteinExistence type="inferred from homology"/>
<dbReference type="PANTHER" id="PTHR30344:SF1">
    <property type="entry name" value="6-PHOSPHOGLUCONOLACTONASE"/>
    <property type="match status" value="1"/>
</dbReference>
<dbReference type="Pfam" id="PF10282">
    <property type="entry name" value="Lactonase"/>
    <property type="match status" value="1"/>
</dbReference>
<evidence type="ECO:0000313" key="2">
    <source>
        <dbReference type="EMBL" id="ETW74611.1"/>
    </source>
</evidence>
<evidence type="ECO:0000313" key="3">
    <source>
        <dbReference type="Proteomes" id="UP000030671"/>
    </source>
</evidence>
<dbReference type="GeneID" id="20674493"/>
<dbReference type="Gene3D" id="2.130.10.10">
    <property type="entry name" value="YVTN repeat-like/Quinoprotein amine dehydrogenase"/>
    <property type="match status" value="1"/>
</dbReference>
<evidence type="ECO:0000256" key="1">
    <source>
        <dbReference type="ARBA" id="ARBA00005564"/>
    </source>
</evidence>
<dbReference type="InterPro" id="IPR050282">
    <property type="entry name" value="Cycloisomerase_2"/>
</dbReference>
<dbReference type="InParanoid" id="W4JNZ6"/>
<keyword evidence="3" id="KW-1185">Reference proteome</keyword>
<sequence>MVYHILVASYTESVFTLAFDPVASSLEIISSLKVGHRPSWITLHPGDSSIVFAGLEQTEGRVVVLKYDERGQGKVLGSFSSGGRDPASLLATKDTLFVGNYSSGTVLAAPLSTQSPFLYQSTPDVVQLRGKGPKKERQEASHPHQVVFIPEREELLVPDLGADKTWRFIKDDKGAWSPAGHVDYKPGSGPRHVVFHDGNMYTLLELTSQLVTHHLPSLPSSPTTLSTVATLSNPPQPLGDMLAAELLLYPSPKPYLYVSNRNDPSPLGDSIAIFSLANPKVPQLVNEVRTGLQHARGMQIDPHGKWLIAGGVHGGGVKIYERDNAGQTLKEAAKNNIVQSPTGFLWL</sequence>
<gene>
    <name evidence="2" type="ORF">HETIRDRAFT_430926</name>
</gene>